<keyword evidence="7" id="KW-0833">Ubl conjugation pathway</keyword>
<dbReference type="SUPFAM" id="SSF57850">
    <property type="entry name" value="RING/U-box"/>
    <property type="match status" value="2"/>
</dbReference>
<evidence type="ECO:0000256" key="3">
    <source>
        <dbReference type="ARBA" id="ARBA00022679"/>
    </source>
</evidence>
<gene>
    <name evidence="11" type="ORF">TWF696_005839</name>
</gene>
<keyword evidence="12" id="KW-1185">Reference proteome</keyword>
<keyword evidence="6" id="KW-0863">Zinc-finger</keyword>
<feature type="signal peptide" evidence="9">
    <location>
        <begin position="1"/>
        <end position="23"/>
    </location>
</feature>
<dbReference type="GO" id="GO:0008270">
    <property type="term" value="F:zinc ion binding"/>
    <property type="evidence" value="ECO:0007669"/>
    <property type="project" value="UniProtKB-KW"/>
</dbReference>
<dbReference type="Proteomes" id="UP001375240">
    <property type="component" value="Unassembled WGS sequence"/>
</dbReference>
<dbReference type="PANTHER" id="PTHR11685">
    <property type="entry name" value="RBR FAMILY RING FINGER AND IBR DOMAIN-CONTAINING"/>
    <property type="match status" value="1"/>
</dbReference>
<evidence type="ECO:0000256" key="6">
    <source>
        <dbReference type="ARBA" id="ARBA00022771"/>
    </source>
</evidence>
<dbReference type="InterPro" id="IPR044066">
    <property type="entry name" value="TRIAD_supradom"/>
</dbReference>
<evidence type="ECO:0000259" key="10">
    <source>
        <dbReference type="PROSITE" id="PS51873"/>
    </source>
</evidence>
<evidence type="ECO:0000256" key="4">
    <source>
        <dbReference type="ARBA" id="ARBA00022723"/>
    </source>
</evidence>
<keyword evidence="5" id="KW-0677">Repeat</keyword>
<reference evidence="11 12" key="1">
    <citation type="submission" date="2019-10" db="EMBL/GenBank/DDBJ databases">
        <authorList>
            <person name="Palmer J.M."/>
        </authorList>
    </citation>
    <scope>NUCLEOTIDE SEQUENCE [LARGE SCALE GENOMIC DNA]</scope>
    <source>
        <strain evidence="11 12">TWF696</strain>
    </source>
</reference>
<dbReference type="InterPro" id="IPR031127">
    <property type="entry name" value="E3_UB_ligase_RBR"/>
</dbReference>
<dbReference type="EC" id="2.3.2.31" evidence="2"/>
<evidence type="ECO:0000313" key="12">
    <source>
        <dbReference type="Proteomes" id="UP001375240"/>
    </source>
</evidence>
<dbReference type="GO" id="GO:0061630">
    <property type="term" value="F:ubiquitin protein ligase activity"/>
    <property type="evidence" value="ECO:0007669"/>
    <property type="project" value="UniProtKB-EC"/>
</dbReference>
<evidence type="ECO:0000256" key="7">
    <source>
        <dbReference type="ARBA" id="ARBA00022786"/>
    </source>
</evidence>
<dbReference type="GO" id="GO:0016567">
    <property type="term" value="P:protein ubiquitination"/>
    <property type="evidence" value="ECO:0007669"/>
    <property type="project" value="InterPro"/>
</dbReference>
<dbReference type="PROSITE" id="PS51873">
    <property type="entry name" value="TRIAD"/>
    <property type="match status" value="1"/>
</dbReference>
<feature type="chain" id="PRO_5043519188" description="RBR-type E3 ubiquitin transferase" evidence="9">
    <location>
        <begin position="24"/>
        <end position="504"/>
    </location>
</feature>
<dbReference type="InterPro" id="IPR013083">
    <property type="entry name" value="Znf_RING/FYVE/PHD"/>
</dbReference>
<evidence type="ECO:0000256" key="9">
    <source>
        <dbReference type="SAM" id="SignalP"/>
    </source>
</evidence>
<organism evidence="11 12">
    <name type="scientific">Orbilia brochopaga</name>
    <dbReference type="NCBI Taxonomy" id="3140254"/>
    <lineage>
        <taxon>Eukaryota</taxon>
        <taxon>Fungi</taxon>
        <taxon>Dikarya</taxon>
        <taxon>Ascomycota</taxon>
        <taxon>Pezizomycotina</taxon>
        <taxon>Orbiliomycetes</taxon>
        <taxon>Orbiliales</taxon>
        <taxon>Orbiliaceae</taxon>
        <taxon>Orbilia</taxon>
    </lineage>
</organism>
<evidence type="ECO:0000313" key="11">
    <source>
        <dbReference type="EMBL" id="KAK6349555.1"/>
    </source>
</evidence>
<comment type="catalytic activity">
    <reaction evidence="1">
        <text>[E2 ubiquitin-conjugating enzyme]-S-ubiquitinyl-L-cysteine + [acceptor protein]-L-lysine = [E2 ubiquitin-conjugating enzyme]-L-cysteine + [acceptor protein]-N(6)-ubiquitinyl-L-lysine.</text>
        <dbReference type="EC" id="2.3.2.31"/>
    </reaction>
</comment>
<protein>
    <recommendedName>
        <fullName evidence="2">RBR-type E3 ubiquitin transferase</fullName>
        <ecNumber evidence="2">2.3.2.31</ecNumber>
    </recommendedName>
</protein>
<keyword evidence="8" id="KW-0862">Zinc</keyword>
<dbReference type="EMBL" id="JAVHNQ010000004">
    <property type="protein sequence ID" value="KAK6349555.1"/>
    <property type="molecule type" value="Genomic_DNA"/>
</dbReference>
<evidence type="ECO:0000256" key="5">
    <source>
        <dbReference type="ARBA" id="ARBA00022737"/>
    </source>
</evidence>
<feature type="domain" description="RING-type" evidence="10">
    <location>
        <begin position="240"/>
        <end position="435"/>
    </location>
</feature>
<evidence type="ECO:0000256" key="1">
    <source>
        <dbReference type="ARBA" id="ARBA00001798"/>
    </source>
</evidence>
<keyword evidence="4" id="KW-0479">Metal-binding</keyword>
<name>A0AAV9V0V3_9PEZI</name>
<sequence length="504" mass="57777">MSLIGFLARFIAWLLTPASLAKSLDIPNIGFEKAYPDAQKHSDLLSESLVSMTTLSSKPIGLALLYLTPKKDDEAYVRNSFRRYVHGRLPQLSNGSHDHLHILEGILQPPELPKTTRSSPAINAIFKCALLFQRLNDTLKVTPRLGREGRRRIRRTEPYMRFPWNLKQGPPFTRAQLVEQAFFGTRGTWDPISFQKPIIELSVNEIRNRIALLGESIGWTPNTDDDIRTCRNTVGFREETTAVCFFCYDDKPLWQMVVLNCEHVSCMDCVKRNVKMCLEDTSLLPPRCCGPYPPIYISIAAETIKDLEKLARWVAFGQNPAPVINCYWCKKDLFAGCVLGDIAYCLSCRKRTCTKCNTRWHDFARIECRLDNDFNAFMDLALTKSWSQCYSCGEVVEKTEGCVHMSCRCGAQFCYRCGGKWPRCPCSKGEHKPKFMKVTDSELMSSGEEYTVERQELHESNARESENRFNETLDALKLLRMLKIYQMSVVREIRGLRRILKQAV</sequence>
<accession>A0AAV9V0V3</accession>
<dbReference type="Pfam" id="PF01485">
    <property type="entry name" value="IBR"/>
    <property type="match status" value="1"/>
</dbReference>
<proteinExistence type="predicted"/>
<keyword evidence="9" id="KW-0732">Signal</keyword>
<dbReference type="CDD" id="cd22584">
    <property type="entry name" value="Rcat_RBR_unk"/>
    <property type="match status" value="1"/>
</dbReference>
<evidence type="ECO:0000256" key="8">
    <source>
        <dbReference type="ARBA" id="ARBA00022833"/>
    </source>
</evidence>
<dbReference type="Gene3D" id="3.30.40.10">
    <property type="entry name" value="Zinc/RING finger domain, C3HC4 (zinc finger)"/>
    <property type="match status" value="1"/>
</dbReference>
<dbReference type="Gene3D" id="1.20.120.1750">
    <property type="match status" value="1"/>
</dbReference>
<dbReference type="AlphaFoldDB" id="A0AAV9V0V3"/>
<comment type="caution">
    <text evidence="11">The sequence shown here is derived from an EMBL/GenBank/DDBJ whole genome shotgun (WGS) entry which is preliminary data.</text>
</comment>
<keyword evidence="3" id="KW-0808">Transferase</keyword>
<evidence type="ECO:0000256" key="2">
    <source>
        <dbReference type="ARBA" id="ARBA00012251"/>
    </source>
</evidence>
<dbReference type="InterPro" id="IPR002867">
    <property type="entry name" value="IBR_dom"/>
</dbReference>